<keyword evidence="14 17" id="KW-0445">Lipid transport</keyword>
<proteinExistence type="inferred from homology"/>
<evidence type="ECO:0000256" key="15">
    <source>
        <dbReference type="ARBA" id="ARBA00023136"/>
    </source>
</evidence>
<gene>
    <name evidence="21" type="ORF">F3Y22_tig00112285pilonHSYRG00375</name>
</gene>
<comment type="similarity">
    <text evidence="4 17">Belongs to the ATG9 family.</text>
</comment>
<feature type="chain" id="PRO_5025388168" description="Autophagy-related protein 9" evidence="19">
    <location>
        <begin position="19"/>
        <end position="364"/>
    </location>
</feature>
<keyword evidence="19" id="KW-0732">Signal</keyword>
<comment type="pathway">
    <text evidence="3">Protein modification; protein ubiquitination.</text>
</comment>
<evidence type="ECO:0000256" key="18">
    <source>
        <dbReference type="SAM" id="MobiDB-lite"/>
    </source>
</evidence>
<evidence type="ECO:0000256" key="14">
    <source>
        <dbReference type="ARBA" id="ARBA00023055"/>
    </source>
</evidence>
<accession>A0A6A2X2I1</accession>
<sequence>MMLLEEIASIFLTPFLLLFVVPKRVDDILQFIADFTVDVEGVGHVCSFSVFDFQKHGNSNYGSPHNAPREQRSSQGKMEKSFLSLVGRAQADRNLGFQSLSLIRAQHNPTYQPPLLTSDPAFPEEDTFIAFSPMMWNCGLDESAIQEILTFWFEREGNERSIYGCVVCLNEFQEHDILRVLPKCNHAFHLDCIDIWLQSNENCPLCRTSISRNLQYPINHIVAPSSSPQDSEPSSSDSLTSRDEDFIVIEFGEGDGDALLSYRQQERDNSRESLSSLRLQPRVQSSRKPEQKHRNLKSRKQHQHHLSIMGDECINVRQKGDNFSIQPTRRSFSLDSAVDRQLQQSVQAVVQQSRHPGGSNTTEK</sequence>
<dbReference type="InterPro" id="IPR044600">
    <property type="entry name" value="ATL1/ATL16-like"/>
</dbReference>
<keyword evidence="12" id="KW-1133">Transmembrane helix</keyword>
<evidence type="ECO:0000256" key="7">
    <source>
        <dbReference type="ARBA" id="ARBA00022692"/>
    </source>
</evidence>
<evidence type="ECO:0000256" key="19">
    <source>
        <dbReference type="SAM" id="SignalP"/>
    </source>
</evidence>
<dbReference type="InterPro" id="IPR007241">
    <property type="entry name" value="Autophagy-rel_prot_9"/>
</dbReference>
<evidence type="ECO:0000256" key="1">
    <source>
        <dbReference type="ARBA" id="ARBA00000900"/>
    </source>
</evidence>
<dbReference type="GO" id="GO:0034045">
    <property type="term" value="C:phagophore assembly site membrane"/>
    <property type="evidence" value="ECO:0007669"/>
    <property type="project" value="UniProtKB-SubCell"/>
</dbReference>
<dbReference type="PANTHER" id="PTHR46913:SF8">
    <property type="entry name" value="RING-TYPE E3 UBIQUITIN TRANSFERASE"/>
    <property type="match status" value="1"/>
</dbReference>
<evidence type="ECO:0000313" key="21">
    <source>
        <dbReference type="EMBL" id="KAE8668808.1"/>
    </source>
</evidence>
<evidence type="ECO:0000256" key="8">
    <source>
        <dbReference type="ARBA" id="ARBA00022723"/>
    </source>
</evidence>
<comment type="catalytic activity">
    <reaction evidence="1">
        <text>S-ubiquitinyl-[E2 ubiquitin-conjugating enzyme]-L-cysteine + [acceptor protein]-L-lysine = [E2 ubiquitin-conjugating enzyme]-L-cysteine + N(6)-ubiquitinyl-[acceptor protein]-L-lysine.</text>
        <dbReference type="EC" id="2.3.2.27"/>
    </reaction>
</comment>
<evidence type="ECO:0000256" key="13">
    <source>
        <dbReference type="ARBA" id="ARBA00023006"/>
    </source>
</evidence>
<organism evidence="21 22">
    <name type="scientific">Hibiscus syriacus</name>
    <name type="common">Rose of Sharon</name>
    <dbReference type="NCBI Taxonomy" id="106335"/>
    <lineage>
        <taxon>Eukaryota</taxon>
        <taxon>Viridiplantae</taxon>
        <taxon>Streptophyta</taxon>
        <taxon>Embryophyta</taxon>
        <taxon>Tracheophyta</taxon>
        <taxon>Spermatophyta</taxon>
        <taxon>Magnoliopsida</taxon>
        <taxon>eudicotyledons</taxon>
        <taxon>Gunneridae</taxon>
        <taxon>Pentapetalae</taxon>
        <taxon>rosids</taxon>
        <taxon>malvids</taxon>
        <taxon>Malvales</taxon>
        <taxon>Malvaceae</taxon>
        <taxon>Malvoideae</taxon>
        <taxon>Hibiscus</taxon>
    </lineage>
</organism>
<keyword evidence="22" id="KW-1185">Reference proteome</keyword>
<evidence type="ECO:0000256" key="10">
    <source>
        <dbReference type="ARBA" id="ARBA00022786"/>
    </source>
</evidence>
<feature type="domain" description="RING-type" evidence="20">
    <location>
        <begin position="165"/>
        <end position="207"/>
    </location>
</feature>
<feature type="signal peptide" evidence="19">
    <location>
        <begin position="1"/>
        <end position="18"/>
    </location>
</feature>
<keyword evidence="5 17" id="KW-0813">Transport</keyword>
<dbReference type="Proteomes" id="UP000436088">
    <property type="component" value="Unassembled WGS sequence"/>
</dbReference>
<evidence type="ECO:0000259" key="20">
    <source>
        <dbReference type="PROSITE" id="PS50089"/>
    </source>
</evidence>
<feature type="region of interest" description="Disordered" evidence="18">
    <location>
        <begin position="345"/>
        <end position="364"/>
    </location>
</feature>
<dbReference type="PROSITE" id="PS50089">
    <property type="entry name" value="ZF_RING_2"/>
    <property type="match status" value="1"/>
</dbReference>
<protein>
    <recommendedName>
        <fullName evidence="17">Autophagy-related protein 9</fullName>
    </recommendedName>
</protein>
<dbReference type="SMART" id="SM00184">
    <property type="entry name" value="RING"/>
    <property type="match status" value="1"/>
</dbReference>
<dbReference type="PANTHER" id="PTHR46913">
    <property type="entry name" value="RING-H2 FINGER PROTEIN ATL16"/>
    <property type="match status" value="1"/>
</dbReference>
<keyword evidence="8" id="KW-0479">Metal-binding</keyword>
<evidence type="ECO:0000313" key="22">
    <source>
        <dbReference type="Proteomes" id="UP000436088"/>
    </source>
</evidence>
<dbReference type="GO" id="GO:0006914">
    <property type="term" value="P:autophagy"/>
    <property type="evidence" value="ECO:0007669"/>
    <property type="project" value="UniProtKB-KW"/>
</dbReference>
<keyword evidence="10" id="KW-0833">Ubl conjugation pathway</keyword>
<dbReference type="GO" id="GO:0016567">
    <property type="term" value="P:protein ubiquitination"/>
    <property type="evidence" value="ECO:0007669"/>
    <property type="project" value="InterPro"/>
</dbReference>
<dbReference type="SUPFAM" id="SSF57850">
    <property type="entry name" value="RING/U-box"/>
    <property type="match status" value="1"/>
</dbReference>
<dbReference type="GO" id="GO:0008270">
    <property type="term" value="F:zinc ion binding"/>
    <property type="evidence" value="ECO:0007669"/>
    <property type="project" value="UniProtKB-KW"/>
</dbReference>
<name>A0A6A2X2I1_HIBSY</name>
<keyword evidence="6" id="KW-0808">Transferase</keyword>
<evidence type="ECO:0000256" key="3">
    <source>
        <dbReference type="ARBA" id="ARBA00004906"/>
    </source>
</evidence>
<evidence type="ECO:0000256" key="12">
    <source>
        <dbReference type="ARBA" id="ARBA00022989"/>
    </source>
</evidence>
<evidence type="ECO:0000256" key="16">
    <source>
        <dbReference type="PROSITE-ProRule" id="PRU00175"/>
    </source>
</evidence>
<evidence type="ECO:0000256" key="9">
    <source>
        <dbReference type="ARBA" id="ARBA00022771"/>
    </source>
</evidence>
<evidence type="ECO:0000256" key="5">
    <source>
        <dbReference type="ARBA" id="ARBA00022448"/>
    </source>
</evidence>
<dbReference type="InterPro" id="IPR001841">
    <property type="entry name" value="Znf_RING"/>
</dbReference>
<feature type="region of interest" description="Disordered" evidence="18">
    <location>
        <begin position="264"/>
        <end position="305"/>
    </location>
</feature>
<dbReference type="EMBL" id="VEPZ02001542">
    <property type="protein sequence ID" value="KAE8668808.1"/>
    <property type="molecule type" value="Genomic_DNA"/>
</dbReference>
<feature type="compositionally biased region" description="Basic residues" evidence="18">
    <location>
        <begin position="294"/>
        <end position="305"/>
    </location>
</feature>
<evidence type="ECO:0000256" key="2">
    <source>
        <dbReference type="ARBA" id="ARBA00004511"/>
    </source>
</evidence>
<comment type="subcellular location">
    <subcellularLocation>
        <location evidence="2 17">Preautophagosomal structure membrane</location>
        <topology evidence="2 17">Multi-pass membrane protein</topology>
    </subcellularLocation>
</comment>
<comment type="function">
    <text evidence="17">Phospholipid scramblase involved in autophagy. Cycles between the preautophagosomal structure/phagophore assembly site (PAS) and the cytoplasmic vesicle pool and supplies membrane for the growing autophagosome. Lipid scramblase activity plays a key role in preautophagosomal structure/phagophore assembly by distributing the phospholipids that arrive through ATG2 from the cytoplasmic to the luminal leaflet of the bilayer, thereby driving autophagosomal membrane expansion.</text>
</comment>
<dbReference type="CDD" id="cd16461">
    <property type="entry name" value="RING-H2_EL5-like"/>
    <property type="match status" value="1"/>
</dbReference>
<evidence type="ECO:0000256" key="11">
    <source>
        <dbReference type="ARBA" id="ARBA00022833"/>
    </source>
</evidence>
<dbReference type="Gene3D" id="3.30.40.10">
    <property type="entry name" value="Zinc/RING finger domain, C3HC4 (zinc finger)"/>
    <property type="match status" value="1"/>
</dbReference>
<comment type="caution">
    <text evidence="21">The sequence shown here is derived from an EMBL/GenBank/DDBJ whole genome shotgun (WGS) entry which is preliminary data.</text>
</comment>
<feature type="region of interest" description="Disordered" evidence="18">
    <location>
        <begin position="221"/>
        <end position="240"/>
    </location>
</feature>
<evidence type="ECO:0000256" key="4">
    <source>
        <dbReference type="ARBA" id="ARBA00006185"/>
    </source>
</evidence>
<keyword evidence="9 16" id="KW-0863">Zinc-finger</keyword>
<evidence type="ECO:0000256" key="17">
    <source>
        <dbReference type="RuleBase" id="RU364027"/>
    </source>
</evidence>
<dbReference type="GO" id="GO:0061630">
    <property type="term" value="F:ubiquitin protein ligase activity"/>
    <property type="evidence" value="ECO:0007669"/>
    <property type="project" value="UniProtKB-EC"/>
</dbReference>
<keyword evidence="13 17" id="KW-0072">Autophagy</keyword>
<reference evidence="21" key="1">
    <citation type="submission" date="2019-09" db="EMBL/GenBank/DDBJ databases">
        <title>Draft genome information of white flower Hibiscus syriacus.</title>
        <authorList>
            <person name="Kim Y.-M."/>
        </authorList>
    </citation>
    <scope>NUCLEOTIDE SEQUENCE [LARGE SCALE GENOMIC DNA]</scope>
    <source>
        <strain evidence="21">YM2019G1</strain>
    </source>
</reference>
<keyword evidence="11" id="KW-0862">Zinc</keyword>
<keyword evidence="15" id="KW-0472">Membrane</keyword>
<dbReference type="InterPro" id="IPR013083">
    <property type="entry name" value="Znf_RING/FYVE/PHD"/>
</dbReference>
<dbReference type="AlphaFoldDB" id="A0A6A2X2I1"/>
<dbReference type="Pfam" id="PF04109">
    <property type="entry name" value="ATG9"/>
    <property type="match status" value="1"/>
</dbReference>
<dbReference type="GO" id="GO:0006869">
    <property type="term" value="P:lipid transport"/>
    <property type="evidence" value="ECO:0007669"/>
    <property type="project" value="UniProtKB-KW"/>
</dbReference>
<keyword evidence="7" id="KW-0812">Transmembrane</keyword>
<evidence type="ECO:0000256" key="6">
    <source>
        <dbReference type="ARBA" id="ARBA00022679"/>
    </source>
</evidence>
<dbReference type="Pfam" id="PF13639">
    <property type="entry name" value="zf-RING_2"/>
    <property type="match status" value="1"/>
</dbReference>
<feature type="compositionally biased region" description="Low complexity" evidence="18">
    <location>
        <begin position="224"/>
        <end position="239"/>
    </location>
</feature>
<feature type="compositionally biased region" description="Polar residues" evidence="18">
    <location>
        <begin position="272"/>
        <end position="286"/>
    </location>
</feature>